<evidence type="ECO:0000256" key="5">
    <source>
        <dbReference type="ARBA" id="ARBA00022840"/>
    </source>
</evidence>
<proteinExistence type="inferred from homology"/>
<dbReference type="InterPro" id="IPR013525">
    <property type="entry name" value="ABC2_TM"/>
</dbReference>
<dbReference type="EMBL" id="JACIED010000001">
    <property type="protein sequence ID" value="MBB4006829.1"/>
    <property type="molecule type" value="Genomic_DNA"/>
</dbReference>
<dbReference type="AlphaFoldDB" id="A0A7W6MT72"/>
<dbReference type="Gene3D" id="3.40.50.300">
    <property type="entry name" value="P-loop containing nucleotide triphosphate hydrolases"/>
    <property type="match status" value="2"/>
</dbReference>
<dbReference type="PANTHER" id="PTHR43038:SF4">
    <property type="entry name" value="RIBOSOME-ASSOCIATED ATPASE"/>
    <property type="match status" value="1"/>
</dbReference>
<dbReference type="InterPro" id="IPR003593">
    <property type="entry name" value="AAA+_ATPase"/>
</dbReference>
<keyword evidence="7 8" id="KW-0472">Membrane</keyword>
<name>A0A7W6MT72_9HYPH</name>
<dbReference type="SUPFAM" id="SSF52540">
    <property type="entry name" value="P-loop containing nucleoside triphosphate hydrolases"/>
    <property type="match status" value="2"/>
</dbReference>
<dbReference type="InterPro" id="IPR017871">
    <property type="entry name" value="ABC_transporter-like_CS"/>
</dbReference>
<evidence type="ECO:0000256" key="4">
    <source>
        <dbReference type="ARBA" id="ARBA00022741"/>
    </source>
</evidence>
<feature type="domain" description="ABC transmembrane type-2" evidence="10">
    <location>
        <begin position="688"/>
        <end position="916"/>
    </location>
</feature>
<feature type="transmembrane region" description="Helical" evidence="8">
    <location>
        <begin position="719"/>
        <end position="746"/>
    </location>
</feature>
<dbReference type="CDD" id="cd03230">
    <property type="entry name" value="ABC_DR_subfamily_A"/>
    <property type="match status" value="2"/>
</dbReference>
<evidence type="ECO:0000259" key="10">
    <source>
        <dbReference type="PROSITE" id="PS51012"/>
    </source>
</evidence>
<dbReference type="GO" id="GO:0140359">
    <property type="term" value="F:ABC-type transporter activity"/>
    <property type="evidence" value="ECO:0007669"/>
    <property type="project" value="InterPro"/>
</dbReference>
<dbReference type="InterPro" id="IPR047817">
    <property type="entry name" value="ABC2_TM_bact-type"/>
</dbReference>
<evidence type="ECO:0000256" key="8">
    <source>
        <dbReference type="SAM" id="Phobius"/>
    </source>
</evidence>
<feature type="transmembrane region" description="Helical" evidence="8">
    <location>
        <begin position="570"/>
        <end position="590"/>
    </location>
</feature>
<feature type="transmembrane region" description="Helical" evidence="8">
    <location>
        <begin position="802"/>
        <end position="826"/>
    </location>
</feature>
<feature type="transmembrane region" description="Helical" evidence="8">
    <location>
        <begin position="864"/>
        <end position="882"/>
    </location>
</feature>
<feature type="transmembrane region" description="Helical" evidence="8">
    <location>
        <begin position="832"/>
        <end position="852"/>
    </location>
</feature>
<dbReference type="PANTHER" id="PTHR43038">
    <property type="entry name" value="ATP-BINDING CASSETTE, SUB-FAMILY H, MEMBER 1"/>
    <property type="match status" value="1"/>
</dbReference>
<keyword evidence="6 8" id="KW-1133">Transmembrane helix</keyword>
<sequence length="918" mass="99060">MDNAMENAVELAGLSHVYGKRWALSDIDLAITAGSRIAIVGPDGVGKSTLLALLSGAKQVQQGRVTALGADMAKAGARTVVQPRIAYMPQGLGRNLYPNLTVCENIDFFGRLFGQDATERAGRIERLLKSTGLDPFGDRLMGKLSGGMKQKLGLCCALVHDPDLLLLDEPTTGVDPLSRRQFWELVESIQGSRPGLTIVTATSDMEEAGRFQRVVLLNEGRILADGSCEALLQQTGRTTLEQAFIALLPDEAKQGYGTTPAKLNFVDCGEVAIEAHELTRTFGAFTAVDHVSFRIPKGEIFGFLGSNGCGKSTTMKMLTGLLPASSGEALLFGQPMNAGDITARRRVGYMSQGFSLYSELSVQQNLDLHADVFDLVGEAGKQRVEAVTRQFGLEPYLQFLASDLLLGVRQRLQLAVALLHAPDILILDEPTSGVDPVARDGFWNDLIEQARQNGVTIFVSTHFMGEAERCDRIAFMHAGKVIACGSPQDLKQQTGSASLDDAFIAFMKAGGREEKLTAAPEAQAEAQGNAETPAGAEAAERAKRKAFSLGRLMAYAQRETMELMRDKIRLGFALVGTALLMLIFGFGLTLDVDHLKLAVLDRDQSAESRAYIDAYAASTAFTLQPAITDQAQMLDRLKANDIMLALDIPEKFGADLRAGRKPNVLAMLDGAMPFRAETALGYVSGTHQRFLQEIAREAGVETRTVAGVEMRYRYNQAFLSLNAMVPAVIALLLVFIPAILTALGVVSEKELGSISNLYVTPVTKLEFLLGKQLPYVAIGFINYLIMFLLAVWVFGVPLKGSLAGLSVAALIYVLATTSIGILSSTFTSTQVAAVFVTAIGTMMPGTQFSGLLQPVSSLQGAGHVIGLIFPTTYFMRASVGAFTKGLGFIELMGFLWPLVLFWLSAIGLGWLLLRKQER</sequence>
<dbReference type="PROSITE" id="PS51012">
    <property type="entry name" value="ABC_TM2"/>
    <property type="match status" value="1"/>
</dbReference>
<evidence type="ECO:0000313" key="11">
    <source>
        <dbReference type="EMBL" id="MBB4006829.1"/>
    </source>
</evidence>
<comment type="caution">
    <text evidence="11">The sequence shown here is derived from an EMBL/GenBank/DDBJ whole genome shotgun (WGS) entry which is preliminary data.</text>
</comment>
<keyword evidence="3 8" id="KW-0812">Transmembrane</keyword>
<feature type="transmembrane region" description="Helical" evidence="8">
    <location>
        <begin position="773"/>
        <end position="795"/>
    </location>
</feature>
<dbReference type="Proteomes" id="UP000544107">
    <property type="component" value="Unassembled WGS sequence"/>
</dbReference>
<dbReference type="RefSeq" id="WP_234801636.1">
    <property type="nucleotide sequence ID" value="NZ_JACIED010000001.1"/>
</dbReference>
<keyword evidence="4" id="KW-0547">Nucleotide-binding</keyword>
<dbReference type="GO" id="GO:0016020">
    <property type="term" value="C:membrane"/>
    <property type="evidence" value="ECO:0007669"/>
    <property type="project" value="UniProtKB-SubCell"/>
</dbReference>
<dbReference type="PROSITE" id="PS50893">
    <property type="entry name" value="ABC_TRANSPORTER_2"/>
    <property type="match status" value="2"/>
</dbReference>
<evidence type="ECO:0000256" key="2">
    <source>
        <dbReference type="ARBA" id="ARBA00005417"/>
    </source>
</evidence>
<dbReference type="Pfam" id="PF00005">
    <property type="entry name" value="ABC_tran"/>
    <property type="match status" value="2"/>
</dbReference>
<accession>A0A7W6MT72</accession>
<evidence type="ECO:0000256" key="6">
    <source>
        <dbReference type="ARBA" id="ARBA00022989"/>
    </source>
</evidence>
<protein>
    <submittedName>
        <fullName evidence="11">Ribosome-dependent ATPase</fullName>
    </submittedName>
</protein>
<feature type="transmembrane region" description="Helical" evidence="8">
    <location>
        <begin position="894"/>
        <end position="913"/>
    </location>
</feature>
<dbReference type="InterPro" id="IPR027417">
    <property type="entry name" value="P-loop_NTPase"/>
</dbReference>
<evidence type="ECO:0000256" key="3">
    <source>
        <dbReference type="ARBA" id="ARBA00022692"/>
    </source>
</evidence>
<comment type="subcellular location">
    <subcellularLocation>
        <location evidence="1">Membrane</location>
        <topology evidence="1">Multi-pass membrane protein</topology>
    </subcellularLocation>
</comment>
<dbReference type="Pfam" id="PF12698">
    <property type="entry name" value="ABC2_membrane_3"/>
    <property type="match status" value="1"/>
</dbReference>
<evidence type="ECO:0000256" key="7">
    <source>
        <dbReference type="ARBA" id="ARBA00023136"/>
    </source>
</evidence>
<dbReference type="InterPro" id="IPR047651">
    <property type="entry name" value="ABC2_perm_RbbA"/>
</dbReference>
<dbReference type="SMART" id="SM00382">
    <property type="entry name" value="AAA"/>
    <property type="match status" value="2"/>
</dbReference>
<evidence type="ECO:0000259" key="9">
    <source>
        <dbReference type="PROSITE" id="PS50893"/>
    </source>
</evidence>
<dbReference type="InterPro" id="IPR003439">
    <property type="entry name" value="ABC_transporter-like_ATP-bd"/>
</dbReference>
<evidence type="ECO:0000256" key="1">
    <source>
        <dbReference type="ARBA" id="ARBA00004141"/>
    </source>
</evidence>
<dbReference type="Gene3D" id="3.40.1710.10">
    <property type="entry name" value="abc type-2 transporter like domain"/>
    <property type="match status" value="1"/>
</dbReference>
<dbReference type="GO" id="GO:0016887">
    <property type="term" value="F:ATP hydrolysis activity"/>
    <property type="evidence" value="ECO:0007669"/>
    <property type="project" value="InterPro"/>
</dbReference>
<dbReference type="NCBIfam" id="NF033858">
    <property type="entry name" value="ABC2_perm_RbbA"/>
    <property type="match status" value="1"/>
</dbReference>
<feature type="domain" description="ABC transporter" evidence="9">
    <location>
        <begin position="9"/>
        <end position="244"/>
    </location>
</feature>
<feature type="domain" description="ABC transporter" evidence="9">
    <location>
        <begin position="273"/>
        <end position="503"/>
    </location>
</feature>
<organism evidence="11 12">
    <name type="scientific">Allorhizobium taibaishanense</name>
    <dbReference type="NCBI Taxonomy" id="887144"/>
    <lineage>
        <taxon>Bacteria</taxon>
        <taxon>Pseudomonadati</taxon>
        <taxon>Pseudomonadota</taxon>
        <taxon>Alphaproteobacteria</taxon>
        <taxon>Hyphomicrobiales</taxon>
        <taxon>Rhizobiaceae</taxon>
        <taxon>Rhizobium/Agrobacterium group</taxon>
        <taxon>Allorhizobium</taxon>
    </lineage>
</organism>
<gene>
    <name evidence="11" type="ORF">GGQ71_001065</name>
</gene>
<comment type="similarity">
    <text evidence="2">Belongs to the ABC transporter superfamily.</text>
</comment>
<dbReference type="GO" id="GO:0005524">
    <property type="term" value="F:ATP binding"/>
    <property type="evidence" value="ECO:0007669"/>
    <property type="project" value="UniProtKB-KW"/>
</dbReference>
<evidence type="ECO:0000313" key="12">
    <source>
        <dbReference type="Proteomes" id="UP000544107"/>
    </source>
</evidence>
<reference evidence="11 12" key="1">
    <citation type="submission" date="2020-08" db="EMBL/GenBank/DDBJ databases">
        <title>Genomic Encyclopedia of Type Strains, Phase IV (KMG-IV): sequencing the most valuable type-strain genomes for metagenomic binning, comparative biology and taxonomic classification.</title>
        <authorList>
            <person name="Goeker M."/>
        </authorList>
    </citation>
    <scope>NUCLEOTIDE SEQUENCE [LARGE SCALE GENOMIC DNA]</scope>
    <source>
        <strain evidence="11 12">DSM 100021</strain>
    </source>
</reference>
<keyword evidence="5" id="KW-0067">ATP-binding</keyword>
<dbReference type="PROSITE" id="PS00211">
    <property type="entry name" value="ABC_TRANSPORTER_1"/>
    <property type="match status" value="1"/>
</dbReference>